<keyword evidence="3" id="KW-1185">Reference proteome</keyword>
<comment type="caution">
    <text evidence="1">The sequence shown here is derived from an EMBL/GenBank/DDBJ whole genome shotgun (WGS) entry which is preliminary data.</text>
</comment>
<evidence type="ECO:0000313" key="2">
    <source>
        <dbReference type="EMBL" id="CAF3764932.1"/>
    </source>
</evidence>
<sequence length="1219" mass="142175">MNRENTRTVKAKRAVYVCTDTIDERNILIETVYPKLEDYCHKAYGSEFQYSDMRWGVQNIALDDHSTVDVCLQELDRCCKLSLATNCIILLSHRYGSRMLPAIISKHIFDPLREAATADNNFLLDEWYQLDENPLEPVYVLQPISSILPSHDEQKNWNKIQETMLTSLRKAANICLQQKTITQDEHDDFFISVTAKEIYRAIINNKTAYQTNRILCFMRDIIDIEDHLSDKHVSKYTELEQEPKQLLYELKKVLQTTLDPSNIKIFKVKWANLKNRENYLQYFADEFYATLKTQIDQCLLQLQNQVKQSLTDSLDAEILEHAIECKTLVSRFYERNDILEKIKHFIQSDETRPCVIYGESGCGKSSIMAKVAIQASQWYSNPSSVSVIIRFFGFTPSSSDIRKPLLNVTQQIIKIFGIANIQIRDGDSQQLKEQLERVAELIPLDKQLVLLFDSIDQLQITDCDCKWLPLSFPSNVKCILSTIPKIEANDKEIDILLALKDLLNDKPHLFVEIPKLEKQTALATFDSWLKKDKRRLTSIQNEWVKDRMDQLYSLTPLVLSLIYDLTLSWHSYDKKINKEFNSIKQTRDAIKYLYDTMGTKHGEVLFRRSIRYIQLFGGVSKNELEDVLSIDDDVLQSVFQHYLPPINVFRLPGTLWTRIQNDLNKYLVERDIDGIPCIYFYHRSFQEYKPKDVGKLVLDTNEQALLEKNRIELYADCWNGGQLKPYQVLSKLVAKYHLSVSTIQTNRVVSSQGPLILDRKKKLYNKRKIDQLILNIARYEAAHPHTIYNYTFMRAYLSYYKLDDLLKTFSMRPLDSSGKLTALLIIFEMLREKLNKYPDNYAFELSALEQEDSGKHDSVLTFPYPQATRAPCDCENKTFRIDDNYVPEIFDAIKIPGTYTFVHTKYENNFRGDNYLLCTNERTIYIYEWKCEQLNENDDNTYIHGYCLLSKFDIDLTAATISSAVFRIDHRDGITIFCALTNGELRKYNGTMITFPVSEYHPVQIDSLISHLSLQNDNAITLDISKLQLTVWSFIDELSIRKIIALDNVIVHWNRHIRIWNMNDADKEPINVGYADLYTISSTCLVKYKASTNSITLYNMVYKLKGIITLKYKCDHLCLNESGEYVFITNMEHSLLYMYRVDDGTQVGKLFIENMTGEIQASRDYLLLSLTNPNRLYVLMISNSKQQRPNRRKEDVKCDLLETNEWMDYHKDNCQWITC</sequence>
<dbReference type="EMBL" id="CAJOBC010003058">
    <property type="protein sequence ID" value="CAF3764932.1"/>
    <property type="molecule type" value="Genomic_DNA"/>
</dbReference>
<gene>
    <name evidence="1" type="ORF">GPM918_LOCUS13357</name>
    <name evidence="2" type="ORF">SRO942_LOCUS13357</name>
</gene>
<protein>
    <recommendedName>
        <fullName evidence="4">NACHT domain-containing protein</fullName>
    </recommendedName>
</protein>
<accession>A0A814G989</accession>
<dbReference type="OrthoDB" id="2325716at2759"/>
<dbReference type="AlphaFoldDB" id="A0A814G989"/>
<proteinExistence type="predicted"/>
<dbReference type="EMBL" id="CAJNOQ010003058">
    <property type="protein sequence ID" value="CAF0993123.1"/>
    <property type="molecule type" value="Genomic_DNA"/>
</dbReference>
<evidence type="ECO:0000313" key="3">
    <source>
        <dbReference type="Proteomes" id="UP000663829"/>
    </source>
</evidence>
<dbReference type="PANTHER" id="PTHR19871">
    <property type="entry name" value="BETA TRANSDUCIN-RELATED PROTEIN"/>
    <property type="match status" value="1"/>
</dbReference>
<dbReference type="InterPro" id="IPR027417">
    <property type="entry name" value="P-loop_NTPase"/>
</dbReference>
<dbReference type="Gene3D" id="3.40.50.300">
    <property type="entry name" value="P-loop containing nucleotide triphosphate hydrolases"/>
    <property type="match status" value="1"/>
</dbReference>
<dbReference type="InterPro" id="IPR052752">
    <property type="entry name" value="NACHT-WD_repeat"/>
</dbReference>
<evidence type="ECO:0008006" key="4">
    <source>
        <dbReference type="Google" id="ProtNLM"/>
    </source>
</evidence>
<evidence type="ECO:0000313" key="1">
    <source>
        <dbReference type="EMBL" id="CAF0993123.1"/>
    </source>
</evidence>
<organism evidence="1 3">
    <name type="scientific">Didymodactylos carnosus</name>
    <dbReference type="NCBI Taxonomy" id="1234261"/>
    <lineage>
        <taxon>Eukaryota</taxon>
        <taxon>Metazoa</taxon>
        <taxon>Spiralia</taxon>
        <taxon>Gnathifera</taxon>
        <taxon>Rotifera</taxon>
        <taxon>Eurotatoria</taxon>
        <taxon>Bdelloidea</taxon>
        <taxon>Philodinida</taxon>
        <taxon>Philodinidae</taxon>
        <taxon>Didymodactylos</taxon>
    </lineage>
</organism>
<dbReference type="Proteomes" id="UP000681722">
    <property type="component" value="Unassembled WGS sequence"/>
</dbReference>
<dbReference type="Proteomes" id="UP000663829">
    <property type="component" value="Unassembled WGS sequence"/>
</dbReference>
<name>A0A814G989_9BILA</name>
<dbReference type="PANTHER" id="PTHR19871:SF14">
    <property type="entry name" value="DUF4062 DOMAIN-CONTAINING PROTEIN"/>
    <property type="match status" value="1"/>
</dbReference>
<reference evidence="1" key="1">
    <citation type="submission" date="2021-02" db="EMBL/GenBank/DDBJ databases">
        <authorList>
            <person name="Nowell W R."/>
        </authorList>
    </citation>
    <scope>NUCLEOTIDE SEQUENCE</scope>
</reference>
<dbReference type="SUPFAM" id="SSF52540">
    <property type="entry name" value="P-loop containing nucleoside triphosphate hydrolases"/>
    <property type="match status" value="1"/>
</dbReference>